<dbReference type="InterPro" id="IPR023997">
    <property type="entry name" value="TonB-dep_OMP_SusC/RagA_CS"/>
</dbReference>
<dbReference type="Gene3D" id="2.60.40.1120">
    <property type="entry name" value="Carboxypeptidase-like, regulatory domain"/>
    <property type="match status" value="1"/>
</dbReference>
<accession>A0A4Q7N335</accession>
<dbReference type="SUPFAM" id="SSF49464">
    <property type="entry name" value="Carboxypeptidase regulatory domain-like"/>
    <property type="match status" value="1"/>
</dbReference>
<keyword evidence="2 7" id="KW-0813">Transport</keyword>
<organism evidence="9 10">
    <name type="scientific">Pseudobacter ginsenosidimutans</name>
    <dbReference type="NCBI Taxonomy" id="661488"/>
    <lineage>
        <taxon>Bacteria</taxon>
        <taxon>Pseudomonadati</taxon>
        <taxon>Bacteroidota</taxon>
        <taxon>Chitinophagia</taxon>
        <taxon>Chitinophagales</taxon>
        <taxon>Chitinophagaceae</taxon>
        <taxon>Pseudobacter</taxon>
    </lineage>
</organism>
<keyword evidence="4 7" id="KW-0812">Transmembrane</keyword>
<sequence>MLLTAYCNRRATAFLKNRQEPHWFITKTLRVMKLTALMLLICGLSLSAKTSSQTITFSGKNVTMEKVFAAIEAQTGYVIIGSARTIKSTERVSLQVSQMALSRFLELLLESKPIEFEIRSKTIFIKEKPAARAISPLSLFNRAAAPISGYVRDEEGNPLSGATVRVRRRNILMNNATVTDAQGRFTIRANEGESLVISFIGFVSQEIKIESGKEINITLVRTDRELELATVVVNTGYQRISKERATGAYDVVNKDMLQKRPISNLSTALQGMVPGMQGKEKSDGSFNFLIRGTSSMYADAKPLVVVDGFPVADTSFTTINPNDIESVTVLKDAAAASIWGARSANGVIVITTKQARAGQKLKVEVNAFTRIGDKIDLNQVTRTAAPLDFIRYEELAWKNNWALSKFSGSFNQLRTSLTLAQELLYANETGKISADAMNRGLDSLRRIDNRGQIEDLLLQRPVLSQYNINISGGTDKIRSLASFMFEKNKDGFVGNQYNRFMFNFNNQYRPTKFLSFFASASIQYTNQTSSGATVTELEQLSPYETLLDPDGSYSVNLKGINRGLFATLPAKSLPYEDWSFNLLQEVREREFKTEDLNARLQLGMTINIMKGLSFDTKLQYERRKTDYQNYYSENTYFARDMVNYNIDYTPATQTVNKVFLPKGGIQTPRQFGTNTWINNTTNESYVFRNQLNFDRVFARKHQVTAIAGFELSQYEVDNIANPWLYGYYPDKLQSSAPPYGYGSAGNTFKNITGSTGITLQGGNPIIGWGLDRYVSFYGNAAYTYNRKYTLSGSIRADASNYITDDPSLRWSPFWSVGGAWNIGREDFMKDVAFVNNLSLRATYGMNGNAEKGTSTKTLLNMGTSLNATTGTITATISDYGNPLLRWEKTTTTNIGVDFGLFKGKLVGKIDYYKKNGSDLVGLVTLAAANGTTSQKFNNAKMVNNGIELSLGTAFDIPGIPVEYQTMVTYAYNKNKITDLYYPAIYGYDMLSGNAFVQGSPIQPVYSYTYLGMKDGEPYVAGVKGTPNRFDDLALHNRGLGLQYLNYEGTAIPPHTMSWLNTFRAYGFSLNVLFTGTMGGVYRNPVFNYATTIGGGKTFVDRFVSEVFAGNPDIPSFPQANDPGTYRWDRYAPNLQGLVESSSYIECKEIMLDYTFPDKLSKAVLLEGIRVYAQARNLGLVYRANSRGFHPDWLPGSNRPLRTITLGCNIQF</sequence>
<dbReference type="EMBL" id="SGXA01000001">
    <property type="protein sequence ID" value="RZS74528.1"/>
    <property type="molecule type" value="Genomic_DNA"/>
</dbReference>
<evidence type="ECO:0000256" key="1">
    <source>
        <dbReference type="ARBA" id="ARBA00004571"/>
    </source>
</evidence>
<keyword evidence="5 7" id="KW-0472">Membrane</keyword>
<dbReference type="SUPFAM" id="SSF56935">
    <property type="entry name" value="Porins"/>
    <property type="match status" value="1"/>
</dbReference>
<reference evidence="9 10" key="1">
    <citation type="submission" date="2019-02" db="EMBL/GenBank/DDBJ databases">
        <title>Genomic Encyclopedia of Type Strains, Phase IV (KMG-IV): sequencing the most valuable type-strain genomes for metagenomic binning, comparative biology and taxonomic classification.</title>
        <authorList>
            <person name="Goeker M."/>
        </authorList>
    </citation>
    <scope>NUCLEOTIDE SEQUENCE [LARGE SCALE GENOMIC DNA]</scope>
    <source>
        <strain evidence="9 10">DSM 18116</strain>
    </source>
</reference>
<dbReference type="Pfam" id="PF13715">
    <property type="entry name" value="CarbopepD_reg_2"/>
    <property type="match status" value="1"/>
</dbReference>
<dbReference type="InterPro" id="IPR008969">
    <property type="entry name" value="CarboxyPept-like_regulatory"/>
</dbReference>
<dbReference type="InterPro" id="IPR039426">
    <property type="entry name" value="TonB-dep_rcpt-like"/>
</dbReference>
<dbReference type="NCBIfam" id="TIGR04056">
    <property type="entry name" value="OMP_RagA_SusC"/>
    <property type="match status" value="1"/>
</dbReference>
<dbReference type="Gene3D" id="2.40.170.20">
    <property type="entry name" value="TonB-dependent receptor, beta-barrel domain"/>
    <property type="match status" value="1"/>
</dbReference>
<dbReference type="AlphaFoldDB" id="A0A4Q7N335"/>
<dbReference type="Gene3D" id="2.170.130.10">
    <property type="entry name" value="TonB-dependent receptor, plug domain"/>
    <property type="match status" value="1"/>
</dbReference>
<evidence type="ECO:0000256" key="2">
    <source>
        <dbReference type="ARBA" id="ARBA00022448"/>
    </source>
</evidence>
<dbReference type="InterPro" id="IPR037066">
    <property type="entry name" value="Plug_dom_sf"/>
</dbReference>
<evidence type="ECO:0000256" key="5">
    <source>
        <dbReference type="ARBA" id="ARBA00023136"/>
    </source>
</evidence>
<dbReference type="Pfam" id="PF07715">
    <property type="entry name" value="Plug"/>
    <property type="match status" value="1"/>
</dbReference>
<evidence type="ECO:0000256" key="6">
    <source>
        <dbReference type="ARBA" id="ARBA00023237"/>
    </source>
</evidence>
<keyword evidence="3 7" id="KW-1134">Transmembrane beta strand</keyword>
<evidence type="ECO:0000256" key="4">
    <source>
        <dbReference type="ARBA" id="ARBA00022692"/>
    </source>
</evidence>
<dbReference type="NCBIfam" id="TIGR04057">
    <property type="entry name" value="SusC_RagA_signa"/>
    <property type="match status" value="1"/>
</dbReference>
<dbReference type="InterPro" id="IPR036942">
    <property type="entry name" value="Beta-barrel_TonB_sf"/>
</dbReference>
<dbReference type="Proteomes" id="UP000293874">
    <property type="component" value="Unassembled WGS sequence"/>
</dbReference>
<evidence type="ECO:0000256" key="3">
    <source>
        <dbReference type="ARBA" id="ARBA00022452"/>
    </source>
</evidence>
<evidence type="ECO:0000313" key="10">
    <source>
        <dbReference type="Proteomes" id="UP000293874"/>
    </source>
</evidence>
<keyword evidence="6 7" id="KW-0998">Cell outer membrane</keyword>
<keyword evidence="10" id="KW-1185">Reference proteome</keyword>
<name>A0A4Q7N335_9BACT</name>
<evidence type="ECO:0000256" key="7">
    <source>
        <dbReference type="PROSITE-ProRule" id="PRU01360"/>
    </source>
</evidence>
<proteinExistence type="inferred from homology"/>
<dbReference type="PROSITE" id="PS52016">
    <property type="entry name" value="TONB_DEPENDENT_REC_3"/>
    <property type="match status" value="1"/>
</dbReference>
<comment type="caution">
    <text evidence="9">The sequence shown here is derived from an EMBL/GenBank/DDBJ whole genome shotgun (WGS) entry which is preliminary data.</text>
</comment>
<feature type="domain" description="TonB-dependent receptor plug" evidence="8">
    <location>
        <begin position="242"/>
        <end position="347"/>
    </location>
</feature>
<protein>
    <submittedName>
        <fullName evidence="9">TonB-linked SusC/RagA family outer membrane protein</fullName>
    </submittedName>
</protein>
<dbReference type="InterPro" id="IPR023996">
    <property type="entry name" value="TonB-dep_OMP_SusC/RagA"/>
</dbReference>
<gene>
    <name evidence="9" type="ORF">EV199_0376</name>
</gene>
<evidence type="ECO:0000259" key="8">
    <source>
        <dbReference type="Pfam" id="PF07715"/>
    </source>
</evidence>
<comment type="similarity">
    <text evidence="7">Belongs to the TonB-dependent receptor family.</text>
</comment>
<comment type="subcellular location">
    <subcellularLocation>
        <location evidence="1 7">Cell outer membrane</location>
        <topology evidence="1 7">Multi-pass membrane protein</topology>
    </subcellularLocation>
</comment>
<dbReference type="InterPro" id="IPR012910">
    <property type="entry name" value="Plug_dom"/>
</dbReference>
<evidence type="ECO:0000313" key="9">
    <source>
        <dbReference type="EMBL" id="RZS74528.1"/>
    </source>
</evidence>
<dbReference type="GO" id="GO:0009279">
    <property type="term" value="C:cell outer membrane"/>
    <property type="evidence" value="ECO:0007669"/>
    <property type="project" value="UniProtKB-SubCell"/>
</dbReference>